<protein>
    <recommendedName>
        <fullName evidence="3 8">Mediator of RNA polymerase II transcription subunit 17</fullName>
    </recommendedName>
    <alternativeName>
        <fullName evidence="7 8">Mediator complex subunit 17</fullName>
    </alternativeName>
</protein>
<evidence type="ECO:0000256" key="4">
    <source>
        <dbReference type="ARBA" id="ARBA00023015"/>
    </source>
</evidence>
<evidence type="ECO:0000256" key="9">
    <source>
        <dbReference type="SAM" id="MobiDB-lite"/>
    </source>
</evidence>
<dbReference type="InterPro" id="IPR019313">
    <property type="entry name" value="Mediator_Med17"/>
</dbReference>
<evidence type="ECO:0000256" key="2">
    <source>
        <dbReference type="ARBA" id="ARBA00005635"/>
    </source>
</evidence>
<dbReference type="Proteomes" id="UP000237481">
    <property type="component" value="Unassembled WGS sequence"/>
</dbReference>
<dbReference type="STRING" id="94208.A0A2S4KVK4"/>
<dbReference type="EMBL" id="PKSG01000560">
    <property type="protein sequence ID" value="POR34228.1"/>
    <property type="molecule type" value="Genomic_DNA"/>
</dbReference>
<feature type="compositionally biased region" description="Acidic residues" evidence="9">
    <location>
        <begin position="97"/>
        <end position="109"/>
    </location>
</feature>
<evidence type="ECO:0000313" key="11">
    <source>
        <dbReference type="Proteomes" id="UP000237481"/>
    </source>
</evidence>
<keyword evidence="4 8" id="KW-0805">Transcription regulation</keyword>
<dbReference type="OrthoDB" id="5319830at2759"/>
<keyword evidence="5 8" id="KW-0804">Transcription</keyword>
<dbReference type="GO" id="GO:0006357">
    <property type="term" value="P:regulation of transcription by RNA polymerase II"/>
    <property type="evidence" value="ECO:0007669"/>
    <property type="project" value="InterPro"/>
</dbReference>
<accession>A0A2S4KVK4</accession>
<evidence type="ECO:0000256" key="6">
    <source>
        <dbReference type="ARBA" id="ARBA00023242"/>
    </source>
</evidence>
<dbReference type="GO" id="GO:0016592">
    <property type="term" value="C:mediator complex"/>
    <property type="evidence" value="ECO:0007669"/>
    <property type="project" value="InterPro"/>
</dbReference>
<dbReference type="PANTHER" id="PTHR13114">
    <property type="entry name" value="MEDIATOR OF RNA POLYMERASE II TRANSCRIPTION SUBUNIT 17"/>
    <property type="match status" value="1"/>
</dbReference>
<dbReference type="PANTHER" id="PTHR13114:SF7">
    <property type="entry name" value="MEDIATOR OF RNA POLYMERASE II TRANSCRIPTION SUBUNIT 17"/>
    <property type="match status" value="1"/>
</dbReference>
<dbReference type="Pfam" id="PF10156">
    <property type="entry name" value="Med17"/>
    <property type="match status" value="1"/>
</dbReference>
<dbReference type="Gene3D" id="6.10.250.2620">
    <property type="match status" value="1"/>
</dbReference>
<proteinExistence type="inferred from homology"/>
<comment type="similarity">
    <text evidence="2 8">Belongs to the Mediator complex subunit 17 family.</text>
</comment>
<evidence type="ECO:0000256" key="8">
    <source>
        <dbReference type="RuleBase" id="RU364140"/>
    </source>
</evidence>
<evidence type="ECO:0000256" key="1">
    <source>
        <dbReference type="ARBA" id="ARBA00004123"/>
    </source>
</evidence>
<feature type="region of interest" description="Disordered" evidence="9">
    <location>
        <begin position="83"/>
        <end position="116"/>
    </location>
</feature>
<name>A0A2S4KVK4_9HYPO</name>
<dbReference type="GO" id="GO:0070847">
    <property type="term" value="C:core mediator complex"/>
    <property type="evidence" value="ECO:0007669"/>
    <property type="project" value="TreeGrafter"/>
</dbReference>
<evidence type="ECO:0000256" key="5">
    <source>
        <dbReference type="ARBA" id="ARBA00023163"/>
    </source>
</evidence>
<dbReference type="AlphaFoldDB" id="A0A2S4KVK4"/>
<keyword evidence="11" id="KW-1185">Reference proteome</keyword>
<evidence type="ECO:0000256" key="3">
    <source>
        <dbReference type="ARBA" id="ARBA00019610"/>
    </source>
</evidence>
<organism evidence="10 11">
    <name type="scientific">Tolypocladium paradoxum</name>
    <dbReference type="NCBI Taxonomy" id="94208"/>
    <lineage>
        <taxon>Eukaryota</taxon>
        <taxon>Fungi</taxon>
        <taxon>Dikarya</taxon>
        <taxon>Ascomycota</taxon>
        <taxon>Pezizomycotina</taxon>
        <taxon>Sordariomycetes</taxon>
        <taxon>Hypocreomycetidae</taxon>
        <taxon>Hypocreales</taxon>
        <taxon>Ophiocordycipitaceae</taxon>
        <taxon>Tolypocladium</taxon>
    </lineage>
</organism>
<comment type="function">
    <text evidence="8">Component of the Mediator complex, a coactivator involved in the regulated transcription of nearly all RNA polymerase II-dependent genes. Mediator functions as a bridge to convey information from gene-specific regulatory proteins to the basal RNA polymerase II transcription machinery. Mediator is recruited to promoters by direct interactions with regulatory proteins and serves as a scaffold for the assembly of a functional preinitiation complex with RNA polymerase II and the general transcription factors.</text>
</comment>
<comment type="subcellular location">
    <subcellularLocation>
        <location evidence="1 8">Nucleus</location>
    </subcellularLocation>
</comment>
<feature type="non-terminal residue" evidence="10">
    <location>
        <position position="1"/>
    </location>
</feature>
<keyword evidence="6 8" id="KW-0539">Nucleus</keyword>
<sequence length="662" mass="72991">YTSTLNYPTLNNDPSCFSAHEAGTPRSHLRVTAAMTASNGPPLSLRPFPVADKEPKNLADFIARVNAQSGDFRSVNEEKLRQEIQTREETSGVAQQEDVDMSDAEDEDDAAPKDPNVARMEVLKNIDIAGNTAMLTLDTLSLLLSKQNPTQAGLTLSQQLREMVGIGTLGADKLDEANTNETKTKDQEEVALGWTLMEINRTRDAAEEASSFLEREVETESRYWEDVMAVKKAGWSLCRVPQERHTLGVRFGFSEASPEFKNNGLAPMRRSDDGSVELDLGRLGGVSEGLVVTYEKDGKVVGRSVPRRRTSDDPSLESRVLEARNTIFSQELWHELIRESRTMAAYDVRLEGSRLTCKIDQSSTIAVVLLPLASCPSPDDTLPESGTAEMISASLHLLLGYAHRYNELMRTRPIPPHLSRSRGQQTYALLRPIIARMTSILSIRSCTRYIGDLTKALQQAGLASSFTLHTPQLSAIEPGPSGPNQPSGAQTLVRNMLQPLEFAVELTILPGFSLTIRGRTFLFPVTATYYHVLLPPSSPLQESGAPYADGYSDLRGLSDYLHAAVARSLTSRSLAKLSETPARTEWTPSVLGTSIRDPDRENMEVHFTVQEQQDAKPALVLSSAVVASHRRQQRTWKWACEGQSESRTLEEVVNWVVGQSAS</sequence>
<gene>
    <name evidence="8" type="primary">MED17</name>
    <name evidence="10" type="ORF">TPAR_05555</name>
</gene>
<evidence type="ECO:0000256" key="7">
    <source>
        <dbReference type="ARBA" id="ARBA00032014"/>
    </source>
</evidence>
<comment type="subunit">
    <text evidence="8">Component of the Mediator complex.</text>
</comment>
<evidence type="ECO:0000313" key="10">
    <source>
        <dbReference type="EMBL" id="POR34228.1"/>
    </source>
</evidence>
<keyword evidence="8" id="KW-0010">Activator</keyword>
<dbReference type="GO" id="GO:0003712">
    <property type="term" value="F:transcription coregulator activity"/>
    <property type="evidence" value="ECO:0007669"/>
    <property type="project" value="InterPro"/>
</dbReference>
<reference evidence="10 11" key="1">
    <citation type="submission" date="2018-01" db="EMBL/GenBank/DDBJ databases">
        <title>Harnessing the power of phylogenomics to disentangle the directionality and signatures of interkingdom host jumping in the parasitic fungal genus Tolypocladium.</title>
        <authorList>
            <person name="Quandt C.A."/>
            <person name="Patterson W."/>
            <person name="Spatafora J.W."/>
        </authorList>
    </citation>
    <scope>NUCLEOTIDE SEQUENCE [LARGE SCALE GENOMIC DNA]</scope>
    <source>
        <strain evidence="10 11">NRBC 100945</strain>
    </source>
</reference>
<comment type="caution">
    <text evidence="10">The sequence shown here is derived from an EMBL/GenBank/DDBJ whole genome shotgun (WGS) entry which is preliminary data.</text>
</comment>